<evidence type="ECO:0000259" key="7">
    <source>
        <dbReference type="Pfam" id="PF00892"/>
    </source>
</evidence>
<proteinExistence type="predicted"/>
<feature type="transmembrane region" description="Helical" evidence="6">
    <location>
        <begin position="145"/>
        <end position="166"/>
    </location>
</feature>
<dbReference type="SUPFAM" id="SSF103481">
    <property type="entry name" value="Multidrug resistance efflux transporter EmrE"/>
    <property type="match status" value="2"/>
</dbReference>
<evidence type="ECO:0000256" key="2">
    <source>
        <dbReference type="ARBA" id="ARBA00022475"/>
    </source>
</evidence>
<dbReference type="InterPro" id="IPR037185">
    <property type="entry name" value="EmrE-like"/>
</dbReference>
<feature type="transmembrane region" description="Helical" evidence="6">
    <location>
        <begin position="41"/>
        <end position="59"/>
    </location>
</feature>
<comment type="caution">
    <text evidence="8">The sequence shown here is derived from an EMBL/GenBank/DDBJ whole genome shotgun (WGS) entry which is preliminary data.</text>
</comment>
<reference evidence="9" key="1">
    <citation type="journal article" date="2019" name="Int. J. Syst. Evol. Microbiol.">
        <title>The Global Catalogue of Microorganisms (GCM) 10K type strain sequencing project: providing services to taxonomists for standard genome sequencing and annotation.</title>
        <authorList>
            <consortium name="The Broad Institute Genomics Platform"/>
            <consortium name="The Broad Institute Genome Sequencing Center for Infectious Disease"/>
            <person name="Wu L."/>
            <person name="Ma J."/>
        </authorList>
    </citation>
    <scope>NUCLEOTIDE SEQUENCE [LARGE SCALE GENOMIC DNA]</scope>
    <source>
        <strain evidence="9">CCUG 63419</strain>
    </source>
</reference>
<evidence type="ECO:0000313" key="8">
    <source>
        <dbReference type="EMBL" id="MFD0949337.1"/>
    </source>
</evidence>
<dbReference type="InterPro" id="IPR051258">
    <property type="entry name" value="Diverse_Substrate_Transporter"/>
</dbReference>
<protein>
    <submittedName>
        <fullName evidence="8">DMT family transporter</fullName>
    </submittedName>
</protein>
<organism evidence="8 9">
    <name type="scientific">Paraperlucidibaca wandonensis</name>
    <dbReference type="NCBI Taxonomy" id="1268273"/>
    <lineage>
        <taxon>Bacteria</taxon>
        <taxon>Pseudomonadati</taxon>
        <taxon>Pseudomonadota</taxon>
        <taxon>Gammaproteobacteria</taxon>
        <taxon>Moraxellales</taxon>
        <taxon>Moraxellaceae</taxon>
        <taxon>Paraperlucidibaca</taxon>
    </lineage>
</organism>
<keyword evidence="5 6" id="KW-0472">Membrane</keyword>
<feature type="transmembrane region" description="Helical" evidence="6">
    <location>
        <begin position="178"/>
        <end position="196"/>
    </location>
</feature>
<feature type="transmembrane region" description="Helical" evidence="6">
    <location>
        <begin position="260"/>
        <end position="280"/>
    </location>
</feature>
<gene>
    <name evidence="8" type="ORF">ACFQ0F_02840</name>
</gene>
<feature type="transmembrane region" description="Helical" evidence="6">
    <location>
        <begin position="202"/>
        <end position="224"/>
    </location>
</feature>
<keyword evidence="2" id="KW-1003">Cell membrane</keyword>
<evidence type="ECO:0000256" key="6">
    <source>
        <dbReference type="SAM" id="Phobius"/>
    </source>
</evidence>
<keyword evidence="4 6" id="KW-1133">Transmembrane helix</keyword>
<feature type="transmembrane region" description="Helical" evidence="6">
    <location>
        <begin position="121"/>
        <end position="139"/>
    </location>
</feature>
<dbReference type="PANTHER" id="PTHR42920">
    <property type="entry name" value="OS03G0707200 PROTEIN-RELATED"/>
    <property type="match status" value="1"/>
</dbReference>
<name>A0ABW3HEP9_9GAMM</name>
<sequence length="295" mass="31263">MNIYSAKIIACTVFALLAFAGNSILCRMALGEGAIDPASFTIIRLFSGIIVLMVAVFCIRKKSESSAVGSWRGAAMLFIYAVTFSYGYVSLDTGTGALILFGSVQITMAIMNIISGGRPSLYEWLGMIVAFSGLAYLVLPGLTTPSIMGFALMAFSGAAWSGYTLIGKGSVDPLRDTAYNFLRTSPLILLFIYFTFESYDVSSNGFLLAVVSGAVTSGMGYLLWYIAIGGLSITKAAAVQLFVPIIAAFGGLVFSNEIITMHLIEASVLILGGVLAVILGSSRSKKDTDKLARCL</sequence>
<dbReference type="InterPro" id="IPR000620">
    <property type="entry name" value="EamA_dom"/>
</dbReference>
<keyword evidence="9" id="KW-1185">Reference proteome</keyword>
<dbReference type="EMBL" id="JBHTIT010000001">
    <property type="protein sequence ID" value="MFD0949337.1"/>
    <property type="molecule type" value="Genomic_DNA"/>
</dbReference>
<evidence type="ECO:0000256" key="1">
    <source>
        <dbReference type="ARBA" id="ARBA00004651"/>
    </source>
</evidence>
<dbReference type="PANTHER" id="PTHR42920:SF11">
    <property type="entry name" value="INNER MEMBRANE PROTEIN YTFF"/>
    <property type="match status" value="1"/>
</dbReference>
<evidence type="ECO:0000256" key="4">
    <source>
        <dbReference type="ARBA" id="ARBA00022989"/>
    </source>
</evidence>
<dbReference type="Proteomes" id="UP001597044">
    <property type="component" value="Unassembled WGS sequence"/>
</dbReference>
<feature type="transmembrane region" description="Helical" evidence="6">
    <location>
        <begin position="71"/>
        <end position="89"/>
    </location>
</feature>
<keyword evidence="3 6" id="KW-0812">Transmembrane</keyword>
<feature type="domain" description="EamA" evidence="7">
    <location>
        <begin position="148"/>
        <end position="278"/>
    </location>
</feature>
<feature type="transmembrane region" description="Helical" evidence="6">
    <location>
        <begin position="95"/>
        <end position="114"/>
    </location>
</feature>
<evidence type="ECO:0000256" key="3">
    <source>
        <dbReference type="ARBA" id="ARBA00022692"/>
    </source>
</evidence>
<accession>A0ABW3HEP9</accession>
<evidence type="ECO:0000256" key="5">
    <source>
        <dbReference type="ARBA" id="ARBA00023136"/>
    </source>
</evidence>
<dbReference type="RefSeq" id="WP_379068927.1">
    <property type="nucleotide sequence ID" value="NZ_JBHTIT010000001.1"/>
</dbReference>
<feature type="transmembrane region" description="Helical" evidence="6">
    <location>
        <begin position="236"/>
        <end position="254"/>
    </location>
</feature>
<dbReference type="Pfam" id="PF00892">
    <property type="entry name" value="EamA"/>
    <property type="match status" value="1"/>
</dbReference>
<evidence type="ECO:0000313" key="9">
    <source>
        <dbReference type="Proteomes" id="UP001597044"/>
    </source>
</evidence>
<comment type="subcellular location">
    <subcellularLocation>
        <location evidence="1">Cell membrane</location>
        <topology evidence="1">Multi-pass membrane protein</topology>
    </subcellularLocation>
</comment>